<evidence type="ECO:0000256" key="1">
    <source>
        <dbReference type="SAM" id="Coils"/>
    </source>
</evidence>
<proteinExistence type="predicted"/>
<dbReference type="SMART" id="SM00935">
    <property type="entry name" value="OmpH"/>
    <property type="match status" value="1"/>
</dbReference>
<dbReference type="InterPro" id="IPR005632">
    <property type="entry name" value="Chaperone_Skp"/>
</dbReference>
<evidence type="ECO:0008006" key="3">
    <source>
        <dbReference type="Google" id="ProtNLM"/>
    </source>
</evidence>
<keyword evidence="1" id="KW-0175">Coiled coil</keyword>
<dbReference type="SUPFAM" id="SSF111384">
    <property type="entry name" value="OmpH-like"/>
    <property type="match status" value="1"/>
</dbReference>
<dbReference type="Pfam" id="PF03938">
    <property type="entry name" value="OmpH"/>
    <property type="match status" value="1"/>
</dbReference>
<feature type="coiled-coil region" evidence="1">
    <location>
        <begin position="53"/>
        <end position="87"/>
    </location>
</feature>
<sequence>MRAAWGIFRSVVVFSLWMAGSVMAQDVGVVQSDILVLDPDRLYLETKLGKRIAADLQAERDKLIARNRKVEAELEAEEKALTELRATTTAVEFRALADEFDTKVQEIRRRSERAVRDHEGNLERAPILFMRTIKPILIKLMKDANGVVIMDQRSILLRSDVIDITDVAISRVDEAIGSGTDPGDE</sequence>
<organism evidence="2">
    <name type="scientific">hydrothermal vent metagenome</name>
    <dbReference type="NCBI Taxonomy" id="652676"/>
    <lineage>
        <taxon>unclassified sequences</taxon>
        <taxon>metagenomes</taxon>
        <taxon>ecological metagenomes</taxon>
    </lineage>
</organism>
<name>A0A3B0RWW0_9ZZZZ</name>
<dbReference type="Gene3D" id="3.30.910.20">
    <property type="entry name" value="Skp domain"/>
    <property type="match status" value="1"/>
</dbReference>
<evidence type="ECO:0000313" key="2">
    <source>
        <dbReference type="EMBL" id="VAV95541.1"/>
    </source>
</evidence>
<protein>
    <recommendedName>
        <fullName evidence="3">Outer membrane protein H</fullName>
    </recommendedName>
</protein>
<dbReference type="AlphaFoldDB" id="A0A3B0RWW0"/>
<reference evidence="2" key="1">
    <citation type="submission" date="2018-06" db="EMBL/GenBank/DDBJ databases">
        <authorList>
            <person name="Zhirakovskaya E."/>
        </authorList>
    </citation>
    <scope>NUCLEOTIDE SEQUENCE</scope>
</reference>
<dbReference type="EMBL" id="UOEG01000133">
    <property type="protein sequence ID" value="VAV95541.1"/>
    <property type="molecule type" value="Genomic_DNA"/>
</dbReference>
<dbReference type="GO" id="GO:0051082">
    <property type="term" value="F:unfolded protein binding"/>
    <property type="evidence" value="ECO:0007669"/>
    <property type="project" value="InterPro"/>
</dbReference>
<accession>A0A3B0RWW0</accession>
<gene>
    <name evidence="2" type="ORF">MNBD_ALPHA07-693</name>
</gene>
<dbReference type="InterPro" id="IPR024930">
    <property type="entry name" value="Skp_dom_sf"/>
</dbReference>